<dbReference type="AlphaFoldDB" id="A0A5D3AIA8"/>
<dbReference type="Proteomes" id="UP000322245">
    <property type="component" value="Unassembled WGS sequence"/>
</dbReference>
<comment type="caution">
    <text evidence="1">The sequence shown here is derived from an EMBL/GenBank/DDBJ whole genome shotgun (WGS) entry which is preliminary data.</text>
</comment>
<evidence type="ECO:0000313" key="2">
    <source>
        <dbReference type="Proteomes" id="UP000322245"/>
    </source>
</evidence>
<protein>
    <submittedName>
        <fullName evidence="1">Uncharacterized protein</fullName>
    </submittedName>
</protein>
<evidence type="ECO:0000313" key="1">
    <source>
        <dbReference type="EMBL" id="TYJ51317.1"/>
    </source>
</evidence>
<reference evidence="1 2" key="1">
    <citation type="submission" date="2017-05" db="EMBL/GenBank/DDBJ databases">
        <title>The Genome Sequence of Tsuchiyaea wingfieldii DSM 27421.</title>
        <authorList>
            <person name="Cuomo C."/>
            <person name="Passer A."/>
            <person name="Billmyre B."/>
            <person name="Heitman J."/>
        </authorList>
    </citation>
    <scope>NUCLEOTIDE SEQUENCE [LARGE SCALE GENOMIC DNA]</scope>
    <source>
        <strain evidence="1 2">DSM 27421</strain>
    </source>
</reference>
<proteinExistence type="predicted"/>
<gene>
    <name evidence="1" type="ORF">B9479_008119</name>
</gene>
<organism evidence="1 2">
    <name type="scientific">Cryptococcus floricola</name>
    <dbReference type="NCBI Taxonomy" id="2591691"/>
    <lineage>
        <taxon>Eukaryota</taxon>
        <taxon>Fungi</taxon>
        <taxon>Dikarya</taxon>
        <taxon>Basidiomycota</taxon>
        <taxon>Agaricomycotina</taxon>
        <taxon>Tremellomycetes</taxon>
        <taxon>Tremellales</taxon>
        <taxon>Cryptococcaceae</taxon>
        <taxon>Cryptococcus</taxon>
    </lineage>
</organism>
<sequence length="87" mass="9504">MASGTQHLLSPGFTITATNCSVSSSHSAFMSTPTHFEEGAADHLFIAITTPPPIDDRSHSTLNETNIALFYDYFKHPENALFVEFDG</sequence>
<keyword evidence="2" id="KW-1185">Reference proteome</keyword>
<dbReference type="EMBL" id="NIDF01000276">
    <property type="protein sequence ID" value="TYJ51317.1"/>
    <property type="molecule type" value="Genomic_DNA"/>
</dbReference>
<name>A0A5D3AIA8_9TREE</name>
<accession>A0A5D3AIA8</accession>